<evidence type="ECO:0000256" key="14">
    <source>
        <dbReference type="PROSITE-ProRule" id="PRU00042"/>
    </source>
</evidence>
<evidence type="ECO:0000259" key="17">
    <source>
        <dbReference type="PROSITE" id="PS50213"/>
    </source>
</evidence>
<dbReference type="Gene3D" id="3.30.160.60">
    <property type="entry name" value="Classic Zinc Finger"/>
    <property type="match status" value="1"/>
</dbReference>
<evidence type="ECO:0000259" key="18">
    <source>
        <dbReference type="PROSITE" id="PS51039"/>
    </source>
</evidence>
<dbReference type="InterPro" id="IPR045003">
    <property type="entry name" value="FLA_A"/>
</dbReference>
<evidence type="ECO:0000259" key="16">
    <source>
        <dbReference type="PROSITE" id="PS50157"/>
    </source>
</evidence>
<comment type="function">
    <text evidence="13">May be a cell surface adhesion protein.</text>
</comment>
<keyword evidence="5" id="KW-0336">GPI-anchor</keyword>
<keyword evidence="10" id="KW-0862">Zinc</keyword>
<evidence type="ECO:0000256" key="12">
    <source>
        <dbReference type="ARBA" id="ARBA00023136"/>
    </source>
</evidence>
<evidence type="ECO:0000256" key="1">
    <source>
        <dbReference type="ARBA" id="ARBA00003732"/>
    </source>
</evidence>
<reference evidence="19 20" key="1">
    <citation type="journal article" date="2024" name="G3 (Bethesda)">
        <title>Genome assembly of Hibiscus sabdariffa L. provides insights into metabolisms of medicinal natural products.</title>
        <authorList>
            <person name="Kim T."/>
        </authorList>
    </citation>
    <scope>NUCLEOTIDE SEQUENCE [LARGE SCALE GENOMIC DNA]</scope>
    <source>
        <strain evidence="19">TK-2024</strain>
        <tissue evidence="19">Old leaves</tissue>
    </source>
</reference>
<name>A0ABR2QYT0_9ROSI</name>
<dbReference type="InterPro" id="IPR035896">
    <property type="entry name" value="AN1-like_Znf"/>
</dbReference>
<sequence>MAITKQSLYLIFTLSFLFFFYLHCSTTSAQVPAPAPTPPGPPDVAKILGKARQYGIFIRLLKSTRVSYRLLGELNNTEDGKTIFAPTDKAFSSLKSGALHSLNDEQRVELVLYHVLPTYVPLSQFLIVSNPMKTEAGDSGDGEFPLNVTTAGKSVTLMTGLTKTNVAGTIYTDGQLAIYQVDQVLQPLQIFGANSPAPAPAPAPGKSLKAAENSEAMSIAMHNLALSACYCLEHRSYVKHQCPKADSNGVTVVICPLCAKGVRLVPDEDPNISWESHVNTECDPSSYENVTRKKKCPVPRCREVLTFSNTIKCRDCGIDHCLKHRFGLDHNCAGPKKTGAPTASSSNWATRFLNVASSFRENWQSRNDGTAVALQRSSSDGKVEECEQCRVKFSSAAALGEQVKKVHGKKNQSRVLKMSIDVCPKCSKGFRDPVTLVEHVERDHGGSSRA</sequence>
<evidence type="ECO:0000256" key="15">
    <source>
        <dbReference type="SAM" id="SignalP"/>
    </source>
</evidence>
<evidence type="ECO:0000256" key="6">
    <source>
        <dbReference type="ARBA" id="ARBA00022723"/>
    </source>
</evidence>
<evidence type="ECO:0000256" key="3">
    <source>
        <dbReference type="ARBA" id="ARBA00007843"/>
    </source>
</evidence>
<evidence type="ECO:0000256" key="4">
    <source>
        <dbReference type="ARBA" id="ARBA00022475"/>
    </source>
</evidence>
<keyword evidence="11" id="KW-0325">Glycoprotein</keyword>
<dbReference type="PROSITE" id="PS51039">
    <property type="entry name" value="ZF_AN1"/>
    <property type="match status" value="1"/>
</dbReference>
<keyword evidence="7 15" id="KW-0732">Signal</keyword>
<dbReference type="EMBL" id="JBBPBN010000030">
    <property type="protein sequence ID" value="KAK9005809.1"/>
    <property type="molecule type" value="Genomic_DNA"/>
</dbReference>
<dbReference type="InterPro" id="IPR036378">
    <property type="entry name" value="FAS1_dom_sf"/>
</dbReference>
<keyword evidence="5" id="KW-0449">Lipoprotein</keyword>
<evidence type="ECO:0000256" key="9">
    <source>
        <dbReference type="ARBA" id="ARBA00022771"/>
    </source>
</evidence>
<evidence type="ECO:0000256" key="5">
    <source>
        <dbReference type="ARBA" id="ARBA00022622"/>
    </source>
</evidence>
<feature type="domain" description="AN1-type" evidence="18">
    <location>
        <begin position="290"/>
        <end position="340"/>
    </location>
</feature>
<keyword evidence="12" id="KW-0472">Membrane</keyword>
<evidence type="ECO:0000313" key="19">
    <source>
        <dbReference type="EMBL" id="KAK9005809.1"/>
    </source>
</evidence>
<dbReference type="InterPro" id="IPR057357">
    <property type="entry name" value="Znf-C2H2_ZFAND2A/B"/>
</dbReference>
<evidence type="ECO:0000256" key="10">
    <source>
        <dbReference type="ARBA" id="ARBA00022833"/>
    </source>
</evidence>
<dbReference type="PROSITE" id="PS50213">
    <property type="entry name" value="FAS1"/>
    <property type="match status" value="1"/>
</dbReference>
<protein>
    <submittedName>
        <fullName evidence="19">Uncharacterized protein</fullName>
    </submittedName>
</protein>
<comment type="similarity">
    <text evidence="3">Belongs to the fasciclin-like AGP family.</text>
</comment>
<dbReference type="Pfam" id="PF01428">
    <property type="entry name" value="zf-AN1"/>
    <property type="match status" value="1"/>
</dbReference>
<feature type="domain" description="C2H2-type" evidence="16">
    <location>
        <begin position="421"/>
        <end position="449"/>
    </location>
</feature>
<dbReference type="PROSITE" id="PS50157">
    <property type="entry name" value="ZINC_FINGER_C2H2_2"/>
    <property type="match status" value="1"/>
</dbReference>
<dbReference type="SMART" id="SM00554">
    <property type="entry name" value="FAS1"/>
    <property type="match status" value="1"/>
</dbReference>
<dbReference type="InterPro" id="IPR000058">
    <property type="entry name" value="Znf_AN1"/>
</dbReference>
<dbReference type="PANTHER" id="PTHR32077:SF59">
    <property type="entry name" value="FASCICLIN-LIKE ARABINOGALACTAN PROTEIN 12"/>
    <property type="match status" value="1"/>
</dbReference>
<evidence type="ECO:0000256" key="13">
    <source>
        <dbReference type="ARBA" id="ARBA00024686"/>
    </source>
</evidence>
<dbReference type="PANTHER" id="PTHR32077">
    <property type="entry name" value="FASCICLIN-LIKE ARABINOGALACTAN PROTEIN"/>
    <property type="match status" value="1"/>
</dbReference>
<dbReference type="Proteomes" id="UP001396334">
    <property type="component" value="Unassembled WGS sequence"/>
</dbReference>
<accession>A0ABR2QYT0</accession>
<dbReference type="Pfam" id="PF25403">
    <property type="entry name" value="zf-C2H2_ZFAND2"/>
    <property type="match status" value="1"/>
</dbReference>
<evidence type="ECO:0000256" key="8">
    <source>
        <dbReference type="ARBA" id="ARBA00022737"/>
    </source>
</evidence>
<dbReference type="SUPFAM" id="SSF82153">
    <property type="entry name" value="FAS1 domain"/>
    <property type="match status" value="1"/>
</dbReference>
<dbReference type="SUPFAM" id="SSF118310">
    <property type="entry name" value="AN1-like Zinc finger"/>
    <property type="match status" value="1"/>
</dbReference>
<gene>
    <name evidence="19" type="ORF">V6N11_043229</name>
</gene>
<dbReference type="PROSITE" id="PS00028">
    <property type="entry name" value="ZINC_FINGER_C2H2_1"/>
    <property type="match status" value="1"/>
</dbReference>
<keyword evidence="6" id="KW-0479">Metal-binding</keyword>
<comment type="caution">
    <text evidence="19">The sequence shown here is derived from an EMBL/GenBank/DDBJ whole genome shotgun (WGS) entry which is preliminary data.</text>
</comment>
<keyword evidence="11" id="KW-0654">Proteoglycan</keyword>
<keyword evidence="9 14" id="KW-0863">Zinc-finger</keyword>
<evidence type="ECO:0000256" key="11">
    <source>
        <dbReference type="ARBA" id="ARBA00022974"/>
    </source>
</evidence>
<feature type="domain" description="FAS1" evidence="17">
    <location>
        <begin position="41"/>
        <end position="185"/>
    </location>
</feature>
<dbReference type="InterPro" id="IPR000782">
    <property type="entry name" value="FAS1_domain"/>
</dbReference>
<feature type="signal peptide" evidence="15">
    <location>
        <begin position="1"/>
        <end position="29"/>
    </location>
</feature>
<proteinExistence type="inferred from homology"/>
<evidence type="ECO:0000313" key="20">
    <source>
        <dbReference type="Proteomes" id="UP001396334"/>
    </source>
</evidence>
<dbReference type="Gene3D" id="2.30.180.10">
    <property type="entry name" value="FAS1 domain"/>
    <property type="match status" value="1"/>
</dbReference>
<evidence type="ECO:0000256" key="2">
    <source>
        <dbReference type="ARBA" id="ARBA00004609"/>
    </source>
</evidence>
<comment type="function">
    <text evidence="1">May be involved in environmental stress response.</text>
</comment>
<keyword evidence="20" id="KW-1185">Reference proteome</keyword>
<organism evidence="19 20">
    <name type="scientific">Hibiscus sabdariffa</name>
    <name type="common">roselle</name>
    <dbReference type="NCBI Taxonomy" id="183260"/>
    <lineage>
        <taxon>Eukaryota</taxon>
        <taxon>Viridiplantae</taxon>
        <taxon>Streptophyta</taxon>
        <taxon>Embryophyta</taxon>
        <taxon>Tracheophyta</taxon>
        <taxon>Spermatophyta</taxon>
        <taxon>Magnoliopsida</taxon>
        <taxon>eudicotyledons</taxon>
        <taxon>Gunneridae</taxon>
        <taxon>Pentapetalae</taxon>
        <taxon>rosids</taxon>
        <taxon>malvids</taxon>
        <taxon>Malvales</taxon>
        <taxon>Malvaceae</taxon>
        <taxon>Malvoideae</taxon>
        <taxon>Hibiscus</taxon>
    </lineage>
</organism>
<feature type="chain" id="PRO_5046734320" evidence="15">
    <location>
        <begin position="30"/>
        <end position="450"/>
    </location>
</feature>
<dbReference type="InterPro" id="IPR013087">
    <property type="entry name" value="Znf_C2H2_type"/>
</dbReference>
<dbReference type="Pfam" id="PF02469">
    <property type="entry name" value="Fasciclin"/>
    <property type="match status" value="1"/>
</dbReference>
<keyword evidence="8" id="KW-0677">Repeat</keyword>
<comment type="subcellular location">
    <subcellularLocation>
        <location evidence="2">Cell membrane</location>
        <topology evidence="2">Lipid-anchor</topology>
        <topology evidence="2">GPI-anchor</topology>
    </subcellularLocation>
</comment>
<evidence type="ECO:0000256" key="7">
    <source>
        <dbReference type="ARBA" id="ARBA00022729"/>
    </source>
</evidence>
<dbReference type="Gene3D" id="4.10.1110.10">
    <property type="entry name" value="AN1-like Zinc finger"/>
    <property type="match status" value="1"/>
</dbReference>
<keyword evidence="4" id="KW-1003">Cell membrane</keyword>